<proteinExistence type="predicted"/>
<sequence length="202" mass="23255">MWFLWGSRNKLIHERKMKSRREILMKVLRYLVEIDGLTERRNTLNTAKSPNQRDTNPRVTIHFDTAFNSRDFKSMAGVVVWDQMGVLLTTKTVLNLNVSSSFAAEAYAGLHAVKLGISMGFHSVTIKGDSCTVIKKCQTKVRNKPVIGAIISDIQRQSEYFQEIRFQFINRTENSLAHRIAKEALRREEETYLEGEALHCLH</sequence>
<dbReference type="InterPro" id="IPR052929">
    <property type="entry name" value="RNase_H-like_EbsB-rel"/>
</dbReference>
<dbReference type="Gene3D" id="3.30.420.10">
    <property type="entry name" value="Ribonuclease H-like superfamily/Ribonuclease H"/>
    <property type="match status" value="1"/>
</dbReference>
<dbReference type="GO" id="GO:0003676">
    <property type="term" value="F:nucleic acid binding"/>
    <property type="evidence" value="ECO:0007669"/>
    <property type="project" value="InterPro"/>
</dbReference>
<feature type="domain" description="RNase H type-1" evidence="1">
    <location>
        <begin position="63"/>
        <end position="184"/>
    </location>
</feature>
<dbReference type="EMBL" id="JABEZV010436990">
    <property type="protein sequence ID" value="MBA0729380.1"/>
    <property type="molecule type" value="Genomic_DNA"/>
</dbReference>
<evidence type="ECO:0000313" key="3">
    <source>
        <dbReference type="Proteomes" id="UP000593574"/>
    </source>
</evidence>
<dbReference type="SUPFAM" id="SSF53098">
    <property type="entry name" value="Ribonuclease H-like"/>
    <property type="match status" value="1"/>
</dbReference>
<dbReference type="InterPro" id="IPR012337">
    <property type="entry name" value="RNaseH-like_sf"/>
</dbReference>
<reference evidence="2 3" key="1">
    <citation type="journal article" date="2019" name="Genome Biol. Evol.">
        <title>Insights into the evolution of the New World diploid cottons (Gossypium, subgenus Houzingenia) based on genome sequencing.</title>
        <authorList>
            <person name="Grover C.E."/>
            <person name="Arick M.A. 2nd"/>
            <person name="Thrash A."/>
            <person name="Conover J.L."/>
            <person name="Sanders W.S."/>
            <person name="Peterson D.G."/>
            <person name="Frelichowski J.E."/>
            <person name="Scheffler J.A."/>
            <person name="Scheffler B.E."/>
            <person name="Wendel J.F."/>
        </authorList>
    </citation>
    <scope>NUCLEOTIDE SEQUENCE [LARGE SCALE GENOMIC DNA]</scope>
    <source>
        <strain evidence="2">4</strain>
        <tissue evidence="2">Leaf</tissue>
    </source>
</reference>
<dbReference type="InterPro" id="IPR036397">
    <property type="entry name" value="RNaseH_sf"/>
</dbReference>
<dbReference type="Pfam" id="PF13456">
    <property type="entry name" value="RVT_3"/>
    <property type="match status" value="1"/>
</dbReference>
<accession>A0A7J9AZD2</accession>
<evidence type="ECO:0000259" key="1">
    <source>
        <dbReference type="Pfam" id="PF13456"/>
    </source>
</evidence>
<comment type="caution">
    <text evidence="2">The sequence shown here is derived from an EMBL/GenBank/DDBJ whole genome shotgun (WGS) entry which is preliminary data.</text>
</comment>
<name>A0A7J9AZD2_9ROSI</name>
<dbReference type="GO" id="GO:0004523">
    <property type="term" value="F:RNA-DNA hybrid ribonuclease activity"/>
    <property type="evidence" value="ECO:0007669"/>
    <property type="project" value="InterPro"/>
</dbReference>
<dbReference type="CDD" id="cd06222">
    <property type="entry name" value="RNase_H_like"/>
    <property type="match status" value="1"/>
</dbReference>
<keyword evidence="3" id="KW-1185">Reference proteome</keyword>
<gene>
    <name evidence="2" type="ORF">Golax_020499</name>
</gene>
<organism evidence="2 3">
    <name type="scientific">Gossypium laxum</name>
    <dbReference type="NCBI Taxonomy" id="34288"/>
    <lineage>
        <taxon>Eukaryota</taxon>
        <taxon>Viridiplantae</taxon>
        <taxon>Streptophyta</taxon>
        <taxon>Embryophyta</taxon>
        <taxon>Tracheophyta</taxon>
        <taxon>Spermatophyta</taxon>
        <taxon>Magnoliopsida</taxon>
        <taxon>eudicotyledons</taxon>
        <taxon>Gunneridae</taxon>
        <taxon>Pentapetalae</taxon>
        <taxon>rosids</taxon>
        <taxon>malvids</taxon>
        <taxon>Malvales</taxon>
        <taxon>Malvaceae</taxon>
        <taxon>Malvoideae</taxon>
        <taxon>Gossypium</taxon>
    </lineage>
</organism>
<dbReference type="PANTHER" id="PTHR47074">
    <property type="entry name" value="BNAC02G40300D PROTEIN"/>
    <property type="match status" value="1"/>
</dbReference>
<dbReference type="InterPro" id="IPR044730">
    <property type="entry name" value="RNase_H-like_dom_plant"/>
</dbReference>
<protein>
    <recommendedName>
        <fullName evidence="1">RNase H type-1 domain-containing protein</fullName>
    </recommendedName>
</protein>
<evidence type="ECO:0000313" key="2">
    <source>
        <dbReference type="EMBL" id="MBA0729380.1"/>
    </source>
</evidence>
<dbReference type="AlphaFoldDB" id="A0A7J9AZD2"/>
<dbReference type="PANTHER" id="PTHR47074:SF61">
    <property type="entry name" value="RNASE H TYPE-1 DOMAIN-CONTAINING PROTEIN"/>
    <property type="match status" value="1"/>
</dbReference>
<dbReference type="InterPro" id="IPR002156">
    <property type="entry name" value="RNaseH_domain"/>
</dbReference>
<dbReference type="Proteomes" id="UP000593574">
    <property type="component" value="Unassembled WGS sequence"/>
</dbReference>